<dbReference type="EMBL" id="FO117623">
    <property type="protein sequence ID" value="CCG02635.1"/>
    <property type="molecule type" value="Genomic_DNA"/>
</dbReference>
<dbReference type="KEGG" id="bsd:BLASA_1715"/>
<organism evidence="2 3">
    <name type="scientific">Blastococcus saxobsidens (strain DD2)</name>
    <dbReference type="NCBI Taxonomy" id="1146883"/>
    <lineage>
        <taxon>Bacteria</taxon>
        <taxon>Bacillati</taxon>
        <taxon>Actinomycetota</taxon>
        <taxon>Actinomycetes</taxon>
        <taxon>Geodermatophilales</taxon>
        <taxon>Geodermatophilaceae</taxon>
        <taxon>Blastococcus</taxon>
    </lineage>
</organism>
<evidence type="ECO:0008006" key="4">
    <source>
        <dbReference type="Google" id="ProtNLM"/>
    </source>
</evidence>
<dbReference type="OrthoDB" id="424854at2"/>
<dbReference type="STRING" id="1146883.BLASA_1715"/>
<dbReference type="RefSeq" id="WP_014375525.1">
    <property type="nucleotide sequence ID" value="NC_016943.1"/>
</dbReference>
<reference evidence="2 3" key="1">
    <citation type="journal article" date="2012" name="J. Bacteriol.">
        <title>Genome Sequence of Blastococcus saxobsidens DD2, a Stone-Inhabiting Bacterium.</title>
        <authorList>
            <person name="Chouaia B."/>
            <person name="Crotti E."/>
            <person name="Brusetti L."/>
            <person name="Daffonchio D."/>
            <person name="Essoussi I."/>
            <person name="Nouioui I."/>
            <person name="Sbissi I."/>
            <person name="Ghodhbane-Gtari F."/>
            <person name="Gtari M."/>
            <person name="Vacherie B."/>
            <person name="Barbe V."/>
            <person name="Medigue C."/>
            <person name="Gury J."/>
            <person name="Pujic P."/>
            <person name="Normand P."/>
        </authorList>
    </citation>
    <scope>NUCLEOTIDE SEQUENCE [LARGE SCALE GENOMIC DNA]</scope>
    <source>
        <strain evidence="2 3">DD2</strain>
    </source>
</reference>
<protein>
    <recommendedName>
        <fullName evidence="4">TIGR02588 family protein</fullName>
    </recommendedName>
</protein>
<proteinExistence type="predicted"/>
<accession>H6RN87</accession>
<evidence type="ECO:0000313" key="3">
    <source>
        <dbReference type="Proteomes" id="UP000007517"/>
    </source>
</evidence>
<keyword evidence="1" id="KW-0472">Membrane</keyword>
<name>H6RN87_BLASD</name>
<evidence type="ECO:0000313" key="2">
    <source>
        <dbReference type="EMBL" id="CCG02635.1"/>
    </source>
</evidence>
<dbReference type="AlphaFoldDB" id="H6RN87"/>
<reference evidence="3" key="2">
    <citation type="submission" date="2012-02" db="EMBL/GenBank/DDBJ databases">
        <title>Complete genome sequence of Blastococcus saxobsidens strain DD2.</title>
        <authorList>
            <person name="Genoscope."/>
        </authorList>
    </citation>
    <scope>NUCLEOTIDE SEQUENCE [LARGE SCALE GENOMIC DNA]</scope>
    <source>
        <strain evidence="3">DD2</strain>
    </source>
</reference>
<gene>
    <name evidence="2" type="ordered locus">BLASA_1715</name>
</gene>
<dbReference type="HOGENOM" id="CLU_147394_1_0_11"/>
<keyword evidence="1" id="KW-1133">Transmembrane helix</keyword>
<evidence type="ECO:0000256" key="1">
    <source>
        <dbReference type="SAM" id="Phobius"/>
    </source>
</evidence>
<dbReference type="Proteomes" id="UP000007517">
    <property type="component" value="Chromosome"/>
</dbReference>
<keyword evidence="3" id="KW-1185">Reference proteome</keyword>
<keyword evidence="1" id="KW-0812">Transmembrane</keyword>
<feature type="transmembrane region" description="Helical" evidence="1">
    <location>
        <begin position="21"/>
        <end position="40"/>
    </location>
</feature>
<sequence>MSGSDEDSQDQGSGGTSAAEYAVGGLGGLLVLLLIAFLGYQALAVRESGPQLAVEVTAVEQVGAGYEVRLRVRNDGGTTAEAVQVSGQIVRDGRQVEQASATIAYVPPESRREAVLVFSADPRDGELTVGPEGYTVS</sequence>